<evidence type="ECO:0000313" key="1">
    <source>
        <dbReference type="EMBL" id="RWX47898.1"/>
    </source>
</evidence>
<name>A0A3S3QHX3_9BACT</name>
<comment type="caution">
    <text evidence="1">The sequence shown here is derived from an EMBL/GenBank/DDBJ whole genome shotgun (WGS) entry which is preliminary data.</text>
</comment>
<dbReference type="Proteomes" id="UP000287853">
    <property type="component" value="Unassembled WGS sequence"/>
</dbReference>
<reference evidence="1 2" key="1">
    <citation type="submission" date="2017-01" db="EMBL/GenBank/DDBJ databases">
        <title>The cable genome- insights into the physiology and evolution of filamentous bacteria capable of sulfide oxidation via long distance electron transfer.</title>
        <authorList>
            <person name="Schreiber L."/>
            <person name="Bjerg J.T."/>
            <person name="Boggild A."/>
            <person name="Van De Vossenberg J."/>
            <person name="Meysman F."/>
            <person name="Nielsen L.P."/>
            <person name="Schramm A."/>
            <person name="Kjeldsen K.U."/>
        </authorList>
    </citation>
    <scope>NUCLEOTIDE SEQUENCE [LARGE SCALE GENOMIC DNA]</scope>
    <source>
        <strain evidence="1">MCF</strain>
    </source>
</reference>
<sequence length="32" mass="3562">MKSVRYEKRPMVILPLGILGFTLRSVRCLAGG</sequence>
<keyword evidence="2" id="KW-1185">Reference proteome</keyword>
<proteinExistence type="predicted"/>
<gene>
    <name evidence="1" type="ORF">H206_05508</name>
</gene>
<dbReference type="AlphaFoldDB" id="A0A3S3QHX3"/>
<dbReference type="EMBL" id="MTKO01000016">
    <property type="protein sequence ID" value="RWX47898.1"/>
    <property type="molecule type" value="Genomic_DNA"/>
</dbReference>
<evidence type="ECO:0000313" key="2">
    <source>
        <dbReference type="Proteomes" id="UP000287853"/>
    </source>
</evidence>
<accession>A0A3S3QHX3</accession>
<organism evidence="1 2">
    <name type="scientific">Candidatus Electrothrix aarhusensis</name>
    <dbReference type="NCBI Taxonomy" id="1859131"/>
    <lineage>
        <taxon>Bacteria</taxon>
        <taxon>Pseudomonadati</taxon>
        <taxon>Thermodesulfobacteriota</taxon>
        <taxon>Desulfobulbia</taxon>
        <taxon>Desulfobulbales</taxon>
        <taxon>Desulfobulbaceae</taxon>
        <taxon>Candidatus Electrothrix</taxon>
    </lineage>
</organism>
<protein>
    <submittedName>
        <fullName evidence="1">Uncharacterized protein</fullName>
    </submittedName>
</protein>